<dbReference type="Proteomes" id="UP001208692">
    <property type="component" value="Unassembled WGS sequence"/>
</dbReference>
<keyword evidence="4" id="KW-1185">Reference proteome</keyword>
<dbReference type="EMBL" id="BQKA01000042">
    <property type="protein sequence ID" value="GJM51164.1"/>
    <property type="molecule type" value="Genomic_DNA"/>
</dbReference>
<evidence type="ECO:0000313" key="4">
    <source>
        <dbReference type="Proteomes" id="UP001208692"/>
    </source>
</evidence>
<evidence type="ECO:0000313" key="1">
    <source>
        <dbReference type="EMBL" id="GJM51164.1"/>
    </source>
</evidence>
<dbReference type="Pfam" id="PF11042">
    <property type="entry name" value="DUF2750"/>
    <property type="match status" value="1"/>
</dbReference>
<organism evidence="1 3">
    <name type="scientific">Capnocytophaga catalasegens</name>
    <dbReference type="NCBI Taxonomy" id="1004260"/>
    <lineage>
        <taxon>Bacteria</taxon>
        <taxon>Pseudomonadati</taxon>
        <taxon>Bacteroidota</taxon>
        <taxon>Flavobacteriia</taxon>
        <taxon>Flavobacteriales</taxon>
        <taxon>Flavobacteriaceae</taxon>
        <taxon>Capnocytophaga</taxon>
    </lineage>
</organism>
<accession>A0AAV5AUW3</accession>
<evidence type="ECO:0008006" key="5">
    <source>
        <dbReference type="Google" id="ProtNLM"/>
    </source>
</evidence>
<sequence length="152" mass="17837">MTDKLNNTPDIYNLFIEKVVDNQIIYTLLDTEEIAMCQSSYFQVDKFQVPVFLFWSDQSKADACRNNEWKTFQVEAIPLGEFMEIWCFGLLIDNAIVGLDFDTQLIGFEEKPIVLVFDLLEKIKEKNKSISFKKFNSVQDFDKYLNSLIFED</sequence>
<gene>
    <name evidence="1" type="ORF">RCZ15_21370</name>
    <name evidence="2" type="ORF">RCZ16_18410</name>
</gene>
<proteinExistence type="predicted"/>
<evidence type="ECO:0000313" key="3">
    <source>
        <dbReference type="Proteomes" id="UP001207736"/>
    </source>
</evidence>
<name>A0AAV5AUW3_9FLAO</name>
<protein>
    <recommendedName>
        <fullName evidence="5">DUF2750 domain-containing protein</fullName>
    </recommendedName>
</protein>
<reference evidence="1 4" key="1">
    <citation type="submission" date="2021-11" db="EMBL/GenBank/DDBJ databases">
        <title>Draft genome sequence of Capnocytophaga sp. strain KC07075 isolated from cat oral cavity.</title>
        <authorList>
            <person name="Suzuki M."/>
            <person name="Imaoka K."/>
            <person name="Kimura M."/>
            <person name="Morikawa S."/>
            <person name="Maeda K."/>
        </authorList>
    </citation>
    <scope>NUCLEOTIDE SEQUENCE</scope>
    <source>
        <strain evidence="1">KC07075</strain>
        <strain evidence="2 4">KC07079</strain>
    </source>
</reference>
<dbReference type="EMBL" id="BQKB01000042">
    <property type="protein sequence ID" value="GJM53525.1"/>
    <property type="molecule type" value="Genomic_DNA"/>
</dbReference>
<dbReference type="AlphaFoldDB" id="A0AAV5AUW3"/>
<dbReference type="RefSeq" id="WP_264845749.1">
    <property type="nucleotide sequence ID" value="NZ_BPMA01000014.1"/>
</dbReference>
<evidence type="ECO:0000313" key="2">
    <source>
        <dbReference type="EMBL" id="GJM53525.1"/>
    </source>
</evidence>
<dbReference type="InterPro" id="IPR021284">
    <property type="entry name" value="DUF2750"/>
</dbReference>
<dbReference type="Proteomes" id="UP001207736">
    <property type="component" value="Unassembled WGS sequence"/>
</dbReference>
<comment type="caution">
    <text evidence="1">The sequence shown here is derived from an EMBL/GenBank/DDBJ whole genome shotgun (WGS) entry which is preliminary data.</text>
</comment>